<name>A0ACA9L7P6_9GLOM</name>
<protein>
    <submittedName>
        <fullName evidence="1">14194_t:CDS:1</fullName>
    </submittedName>
</protein>
<evidence type="ECO:0000313" key="1">
    <source>
        <dbReference type="EMBL" id="CAG8515616.1"/>
    </source>
</evidence>
<comment type="caution">
    <text evidence="1">The sequence shown here is derived from an EMBL/GenBank/DDBJ whole genome shotgun (WGS) entry which is preliminary data.</text>
</comment>
<dbReference type="EMBL" id="CAJVPT010005052">
    <property type="protein sequence ID" value="CAG8515616.1"/>
    <property type="molecule type" value="Genomic_DNA"/>
</dbReference>
<sequence>MLPYIGDLPEVKSFIGVIFAVTGNILISVALNIQKNAHNELRKLHQLDQLDYEAYIGNRLYSSESNTHNLDTTDTEGYEVLLDPEQYSEKNYLHSKSWWAGILLMIVGELGNFIAYAFAPASVVAPLGTVALISNVILAPIMLKETFRTQDLAGILIAIIGAVLVVLTSKSEEVKLSPGAIWAAIKQPQFTIYLFITCALAVSLLYLSDRIGHKLIIIDLSLVAIFATDRIDSEAPDRRLSVRPRHLDNAKKAKQSGFVLTGGAILSDHSNEGRMIGSVMVFEAESEEQVRKAVEQDPYVIENVWESYEIIPFK</sequence>
<feature type="non-terminal residue" evidence="1">
    <location>
        <position position="314"/>
    </location>
</feature>
<accession>A0ACA9L7P6</accession>
<reference evidence="1" key="1">
    <citation type="submission" date="2021-06" db="EMBL/GenBank/DDBJ databases">
        <authorList>
            <person name="Kallberg Y."/>
            <person name="Tangrot J."/>
            <person name="Rosling A."/>
        </authorList>
    </citation>
    <scope>NUCLEOTIDE SEQUENCE</scope>
    <source>
        <strain evidence="1">CL356</strain>
    </source>
</reference>
<organism evidence="1 2">
    <name type="scientific">Acaulospora colombiana</name>
    <dbReference type="NCBI Taxonomy" id="27376"/>
    <lineage>
        <taxon>Eukaryota</taxon>
        <taxon>Fungi</taxon>
        <taxon>Fungi incertae sedis</taxon>
        <taxon>Mucoromycota</taxon>
        <taxon>Glomeromycotina</taxon>
        <taxon>Glomeromycetes</taxon>
        <taxon>Diversisporales</taxon>
        <taxon>Acaulosporaceae</taxon>
        <taxon>Acaulospora</taxon>
    </lineage>
</organism>
<proteinExistence type="predicted"/>
<keyword evidence="2" id="KW-1185">Reference proteome</keyword>
<evidence type="ECO:0000313" key="2">
    <source>
        <dbReference type="Proteomes" id="UP000789525"/>
    </source>
</evidence>
<gene>
    <name evidence="1" type="ORF">ACOLOM_LOCUS3419</name>
</gene>
<dbReference type="Proteomes" id="UP000789525">
    <property type="component" value="Unassembled WGS sequence"/>
</dbReference>